<organism evidence="1 2">
    <name type="scientific">Brachyspira catarrhinii</name>
    <dbReference type="NCBI Taxonomy" id="2528966"/>
    <lineage>
        <taxon>Bacteria</taxon>
        <taxon>Pseudomonadati</taxon>
        <taxon>Spirochaetota</taxon>
        <taxon>Spirochaetia</taxon>
        <taxon>Brachyspirales</taxon>
        <taxon>Brachyspiraceae</taxon>
        <taxon>Brachyspira</taxon>
    </lineage>
</organism>
<gene>
    <name evidence="1" type="ORF">EZH24_01040</name>
</gene>
<evidence type="ECO:0000313" key="1">
    <source>
        <dbReference type="EMBL" id="TKZ36269.1"/>
    </source>
</evidence>
<keyword evidence="2" id="KW-1185">Reference proteome</keyword>
<evidence type="ECO:0008006" key="3">
    <source>
        <dbReference type="Google" id="ProtNLM"/>
    </source>
</evidence>
<dbReference type="EMBL" id="SJDU01000011">
    <property type="protein sequence ID" value="TKZ36269.1"/>
    <property type="molecule type" value="Genomic_DNA"/>
</dbReference>
<dbReference type="RefSeq" id="WP_137997280.1">
    <property type="nucleotide sequence ID" value="NZ_SJDU01000011.1"/>
</dbReference>
<accession>A0ABY2TTP9</accession>
<sequence length="436" mass="51145">MAEFDKRLDLLKNIIDNKDKIFEKINEEKEKLIPIVNITNILGCATDEVKNSSLLHNILKIKFKYENKEINFAKDFSEFIIKEKLKNDSVSINSTAEAYNEFYASSETWRRIDLFIHSDNFEIIIENKIWAGDQPNQLKDYYNNRINENKNNNKIKDNIFIVYLTRNRDKPSEFSIDRELIAELENKNKICYLSHDDIAEWIKNDILNKYQFLKDEKFQLIYSALIQIAYNEKYISKKTEENKMELNEIKKYVDFDLLLKDENDLDKKVNELNKSIELFKNAKKLIADKKGEIILETESVKKGIRYSVDVGNYLKQEGINNIIFNEEAIRRDIKNGFSLNIRIPITPIWHHLYISLEQGVSSLSITISGTNGNFINKVKEEDIKKKITEILNGYDEEGEGGDDECIYGKNINIENDKPEDTAQKMIDLYKLLEKIN</sequence>
<name>A0ABY2TTP9_9SPIR</name>
<evidence type="ECO:0000313" key="2">
    <source>
        <dbReference type="Proteomes" id="UP000310168"/>
    </source>
</evidence>
<protein>
    <recommendedName>
        <fullName evidence="3">PD-(D/E)XK nuclease family protein</fullName>
    </recommendedName>
</protein>
<dbReference type="Proteomes" id="UP000310168">
    <property type="component" value="Unassembled WGS sequence"/>
</dbReference>
<reference evidence="1 2" key="1">
    <citation type="journal article" date="2019" name="Anaerobe">
        <title>Brachyspira catarrhinii sp. nov., an anaerobic intestinal spirochaete isolated from vervet monkeys may have been misidentified as Brachyspira aalborgi in previous studies.</title>
        <authorList>
            <person name="Phillips N.D."/>
            <person name="La T."/>
            <person name="Hampson D.J."/>
        </authorList>
    </citation>
    <scope>NUCLEOTIDE SEQUENCE [LARGE SCALE GENOMIC DNA]</scope>
    <source>
        <strain evidence="1 2">Z12</strain>
    </source>
</reference>
<comment type="caution">
    <text evidence="1">The sequence shown here is derived from an EMBL/GenBank/DDBJ whole genome shotgun (WGS) entry which is preliminary data.</text>
</comment>
<dbReference type="Pfam" id="PF14281">
    <property type="entry name" value="PDDEXK_4"/>
    <property type="match status" value="1"/>
</dbReference>
<dbReference type="InterPro" id="IPR029470">
    <property type="entry name" value="PDDEXK_4"/>
</dbReference>
<proteinExistence type="predicted"/>